<keyword evidence="6 10" id="KW-0804">Transcription</keyword>
<dbReference type="InParanoid" id="A0A1S3H671"/>
<dbReference type="GO" id="GO:0070847">
    <property type="term" value="C:core mediator complex"/>
    <property type="evidence" value="ECO:0007669"/>
    <property type="project" value="TreeGrafter"/>
</dbReference>
<keyword evidence="4 10" id="KW-0805">Transcription regulation</keyword>
<dbReference type="KEGG" id="lak:106152546"/>
<dbReference type="RefSeq" id="XP_013381615.1">
    <property type="nucleotide sequence ID" value="XM_013526161.2"/>
</dbReference>
<evidence type="ECO:0000256" key="5">
    <source>
        <dbReference type="ARBA" id="ARBA00023159"/>
    </source>
</evidence>
<sequence>MESMLAAMNKKIVPLQEYFLQGSVLDASRDILLHRLRGICDNIGGIEKFQDHEMVYTIGTNANNVLQLRARRALDDPEAPWLLRYVGEPDFGDRSKHTLVRSSIDVGTSDNLVQFLTEMGFRLDHEFVVSGHFFRKGRMKITVSKIYRLLQPGDTDKVEALSKSYLVELGVVTVSGQDQVQEEMKNFAEHLKPLVHLEKTDLRKLQQMGT</sequence>
<dbReference type="Pfam" id="PF09637">
    <property type="entry name" value="Med18"/>
    <property type="match status" value="1"/>
</dbReference>
<evidence type="ECO:0000256" key="7">
    <source>
        <dbReference type="ARBA" id="ARBA00023242"/>
    </source>
</evidence>
<keyword evidence="5 10" id="KW-0010">Activator</keyword>
<keyword evidence="7 10" id="KW-0539">Nucleus</keyword>
<dbReference type="PANTHER" id="PTHR13321">
    <property type="entry name" value="MEDIATOR OF RNA POLYMERASE II TRANSCRIPTION, SUBUNIT 18"/>
    <property type="match status" value="1"/>
</dbReference>
<dbReference type="FunCoup" id="A0A1S3H671">
    <property type="interactions" value="1407"/>
</dbReference>
<proteinExistence type="inferred from homology"/>
<evidence type="ECO:0000256" key="8">
    <source>
        <dbReference type="ARBA" id="ARBA00025687"/>
    </source>
</evidence>
<dbReference type="GO" id="GO:0006369">
    <property type="term" value="P:termination of RNA polymerase II transcription"/>
    <property type="evidence" value="ECO:0007669"/>
    <property type="project" value="TreeGrafter"/>
</dbReference>
<reference evidence="12" key="1">
    <citation type="submission" date="2025-08" db="UniProtKB">
        <authorList>
            <consortium name="RefSeq"/>
        </authorList>
    </citation>
    <scope>IDENTIFICATION</scope>
    <source>
        <tissue evidence="12">Gonads</tissue>
    </source>
</reference>
<evidence type="ECO:0000256" key="3">
    <source>
        <dbReference type="ARBA" id="ARBA00019612"/>
    </source>
</evidence>
<dbReference type="Proteomes" id="UP000085678">
    <property type="component" value="Unplaced"/>
</dbReference>
<keyword evidence="11" id="KW-1185">Reference proteome</keyword>
<evidence type="ECO:0000256" key="10">
    <source>
        <dbReference type="RuleBase" id="RU364150"/>
    </source>
</evidence>
<dbReference type="FunFam" id="2.40.320.10:FF:000001">
    <property type="entry name" value="Mediator of RNA polymerase II transcription subunit 18"/>
    <property type="match status" value="1"/>
</dbReference>
<evidence type="ECO:0000256" key="4">
    <source>
        <dbReference type="ARBA" id="ARBA00023015"/>
    </source>
</evidence>
<dbReference type="AlphaFoldDB" id="A0A1S3H671"/>
<organism evidence="11 12">
    <name type="scientific">Lingula anatina</name>
    <name type="common">Brachiopod</name>
    <name type="synonym">Lingula unguis</name>
    <dbReference type="NCBI Taxonomy" id="7574"/>
    <lineage>
        <taxon>Eukaryota</taxon>
        <taxon>Metazoa</taxon>
        <taxon>Spiralia</taxon>
        <taxon>Lophotrochozoa</taxon>
        <taxon>Brachiopoda</taxon>
        <taxon>Linguliformea</taxon>
        <taxon>Lingulata</taxon>
        <taxon>Lingulida</taxon>
        <taxon>Linguloidea</taxon>
        <taxon>Lingulidae</taxon>
        <taxon>Lingula</taxon>
    </lineage>
</organism>
<dbReference type="STRING" id="7574.A0A1S3H671"/>
<gene>
    <name evidence="12" type="primary">LOC106152546</name>
    <name evidence="10" type="synonym">MED18</name>
</gene>
<evidence type="ECO:0000313" key="11">
    <source>
        <dbReference type="Proteomes" id="UP000085678"/>
    </source>
</evidence>
<dbReference type="PANTHER" id="PTHR13321:SF2">
    <property type="entry name" value="MEDIATOR OF RNA POLYMERASE II TRANSCRIPTION SUBUNIT 18"/>
    <property type="match status" value="1"/>
</dbReference>
<dbReference type="Gene3D" id="2.40.320.10">
    <property type="entry name" value="Hypothetical Protein Pfu-838710-001"/>
    <property type="match status" value="1"/>
</dbReference>
<dbReference type="GO" id="GO:0003712">
    <property type="term" value="F:transcription coregulator activity"/>
    <property type="evidence" value="ECO:0007669"/>
    <property type="project" value="InterPro"/>
</dbReference>
<comment type="function">
    <text evidence="8 10">Component of the Mediator complex, a coactivator involved in the regulated transcription of nearly all RNA polymerase II-dependent genes. Mediator functions as a bridge to convey information from gene-specific regulatory proteins to the basal RNA polymerase II transcription machinery. Mediator is recruited to promoters by direct interactions with regulatory proteins and serves as a scaffold for the assembly of a functional preinitiation complex with RNA polymerase II and the general transcription factors.</text>
</comment>
<evidence type="ECO:0000256" key="2">
    <source>
        <dbReference type="ARBA" id="ARBA00009814"/>
    </source>
</evidence>
<evidence type="ECO:0000313" key="12">
    <source>
        <dbReference type="RefSeq" id="XP_013381615.1"/>
    </source>
</evidence>
<dbReference type="GO" id="GO:0016592">
    <property type="term" value="C:mediator complex"/>
    <property type="evidence" value="ECO:0007669"/>
    <property type="project" value="InterPro"/>
</dbReference>
<dbReference type="GeneID" id="106152546"/>
<accession>A0A1S3H671</accession>
<comment type="subcellular location">
    <subcellularLocation>
        <location evidence="1 10">Nucleus</location>
    </subcellularLocation>
</comment>
<dbReference type="OrthoDB" id="10018982at2759"/>
<protein>
    <recommendedName>
        <fullName evidence="3 10">Mediator of RNA polymerase II transcription subunit 18</fullName>
    </recommendedName>
    <alternativeName>
        <fullName evidence="9 10">Mediator complex subunit 18</fullName>
    </alternativeName>
</protein>
<dbReference type="InterPro" id="IPR019095">
    <property type="entry name" value="Mediator_Med18"/>
</dbReference>
<name>A0A1S3H671_LINAN</name>
<evidence type="ECO:0000256" key="6">
    <source>
        <dbReference type="ARBA" id="ARBA00023163"/>
    </source>
</evidence>
<comment type="similarity">
    <text evidence="2 10">Belongs to the Mediator complex subunit 18 family.</text>
</comment>
<evidence type="ECO:0000256" key="9">
    <source>
        <dbReference type="ARBA" id="ARBA00032012"/>
    </source>
</evidence>
<evidence type="ECO:0000256" key="1">
    <source>
        <dbReference type="ARBA" id="ARBA00004123"/>
    </source>
</evidence>
<comment type="subunit">
    <text evidence="10">Component of the Mediator complex.</text>
</comment>
<dbReference type="GO" id="GO:0006357">
    <property type="term" value="P:regulation of transcription by RNA polymerase II"/>
    <property type="evidence" value="ECO:0007669"/>
    <property type="project" value="InterPro"/>
</dbReference>